<gene>
    <name evidence="1" type="ORF">NZD86_16550</name>
</gene>
<proteinExistence type="predicted"/>
<dbReference type="SUPFAM" id="SSF89442">
    <property type="entry name" value="Hypothetical protein YojF"/>
    <property type="match status" value="1"/>
</dbReference>
<dbReference type="Pfam" id="PF08830">
    <property type="entry name" value="DUF1806"/>
    <property type="match status" value="1"/>
</dbReference>
<evidence type="ECO:0000313" key="1">
    <source>
        <dbReference type="EMBL" id="WAH35864.1"/>
    </source>
</evidence>
<dbReference type="Proteomes" id="UP001164803">
    <property type="component" value="Chromosome"/>
</dbReference>
<keyword evidence="2" id="KW-1185">Reference proteome</keyword>
<protein>
    <submittedName>
        <fullName evidence="1">YojF family protein</fullName>
    </submittedName>
</protein>
<sequence>MRELTIDEAKQWLQTRIGRTVYLHMESNPEGYIRNIPVHLRAVHIRGEGPYRVYVEWDNPQGILQVNDITDVYEDEAVLVFTAYDTQTRISHNLEISVQPLSM</sequence>
<name>A0ABY6Z0J3_9BACL</name>
<reference evidence="1" key="1">
    <citation type="submission" date="2022-08" db="EMBL/GenBank/DDBJ databases">
        <title>Alicyclobacillus dauci DSM2870, complete genome.</title>
        <authorList>
            <person name="Wang Q."/>
            <person name="Cai R."/>
            <person name="Wang Z."/>
        </authorList>
    </citation>
    <scope>NUCLEOTIDE SEQUENCE</scope>
    <source>
        <strain evidence="1">DSM 28700</strain>
    </source>
</reference>
<dbReference type="EMBL" id="CP104064">
    <property type="protein sequence ID" value="WAH35864.1"/>
    <property type="molecule type" value="Genomic_DNA"/>
</dbReference>
<accession>A0ABY6Z0J3</accession>
<dbReference type="Gene3D" id="2.70.180.10">
    <property type="entry name" value="Hypothetical protein YojF"/>
    <property type="match status" value="1"/>
</dbReference>
<dbReference type="InterPro" id="IPR036492">
    <property type="entry name" value="YojF_sf"/>
</dbReference>
<organism evidence="1 2">
    <name type="scientific">Alicyclobacillus dauci</name>
    <dbReference type="NCBI Taxonomy" id="1475485"/>
    <lineage>
        <taxon>Bacteria</taxon>
        <taxon>Bacillati</taxon>
        <taxon>Bacillota</taxon>
        <taxon>Bacilli</taxon>
        <taxon>Bacillales</taxon>
        <taxon>Alicyclobacillaceae</taxon>
        <taxon>Alicyclobacillus</taxon>
    </lineage>
</organism>
<dbReference type="RefSeq" id="WP_268043151.1">
    <property type="nucleotide sequence ID" value="NZ_CP104064.1"/>
</dbReference>
<dbReference type="InterPro" id="IPR014934">
    <property type="entry name" value="DUF1806"/>
</dbReference>
<evidence type="ECO:0000313" key="2">
    <source>
        <dbReference type="Proteomes" id="UP001164803"/>
    </source>
</evidence>